<reference evidence="1 2" key="1">
    <citation type="journal article" date="2014" name="Int. J. Syst. Evol. Microbiol.">
        <title>Complete genome sequence of Corynebacterium casei LMG S-19264T (=DSM 44701T), isolated from a smear-ripened cheese.</title>
        <authorList>
            <consortium name="US DOE Joint Genome Institute (JGI-PGF)"/>
            <person name="Walter F."/>
            <person name="Albersmeier A."/>
            <person name="Kalinowski J."/>
            <person name="Ruckert C."/>
        </authorList>
    </citation>
    <scope>NUCLEOTIDE SEQUENCE [LARGE SCALE GENOMIC DNA]</scope>
    <source>
        <strain evidence="1 2">CGMCC 1.15896</strain>
    </source>
</reference>
<organism evidence="1 2">
    <name type="scientific">Pelagibacterium lentulum</name>
    <dbReference type="NCBI Taxonomy" id="2029865"/>
    <lineage>
        <taxon>Bacteria</taxon>
        <taxon>Pseudomonadati</taxon>
        <taxon>Pseudomonadota</taxon>
        <taxon>Alphaproteobacteria</taxon>
        <taxon>Hyphomicrobiales</taxon>
        <taxon>Devosiaceae</taxon>
        <taxon>Pelagibacterium</taxon>
    </lineage>
</organism>
<gene>
    <name evidence="1" type="ORF">GCM10011499_26970</name>
</gene>
<dbReference type="Proteomes" id="UP000596977">
    <property type="component" value="Unassembled WGS sequence"/>
</dbReference>
<protein>
    <submittedName>
        <fullName evidence="1">Uncharacterized protein</fullName>
    </submittedName>
</protein>
<keyword evidence="2" id="KW-1185">Reference proteome</keyword>
<proteinExistence type="predicted"/>
<comment type="caution">
    <text evidence="1">The sequence shown here is derived from an EMBL/GenBank/DDBJ whole genome shotgun (WGS) entry which is preliminary data.</text>
</comment>
<sequence length="65" mass="7464">MADDPCGVRAKTVMQRLSTELEIYWRGMRDGQAAEARLRYEAAQKRARQVGLTYKTVFDLTDDPN</sequence>
<evidence type="ECO:0000313" key="2">
    <source>
        <dbReference type="Proteomes" id="UP000596977"/>
    </source>
</evidence>
<evidence type="ECO:0000313" key="1">
    <source>
        <dbReference type="EMBL" id="GGA55399.1"/>
    </source>
</evidence>
<dbReference type="AlphaFoldDB" id="A0A916RIY6"/>
<dbReference type="EMBL" id="BMKB01000004">
    <property type="protein sequence ID" value="GGA55399.1"/>
    <property type="molecule type" value="Genomic_DNA"/>
</dbReference>
<dbReference type="RefSeq" id="WP_206513479.1">
    <property type="nucleotide sequence ID" value="NZ_RZMW01000029.1"/>
</dbReference>
<accession>A0A916RIY6</accession>
<name>A0A916RIY6_9HYPH</name>